<name>X1LMB0_9ZZZZ</name>
<comment type="caution">
    <text evidence="1">The sequence shown here is derived from an EMBL/GenBank/DDBJ whole genome shotgun (WGS) entry which is preliminary data.</text>
</comment>
<proteinExistence type="predicted"/>
<protein>
    <recommendedName>
        <fullName evidence="2">Right handed beta helix domain-containing protein</fullName>
    </recommendedName>
</protein>
<dbReference type="EMBL" id="BARV01017187">
    <property type="protein sequence ID" value="GAI20482.1"/>
    <property type="molecule type" value="Genomic_DNA"/>
</dbReference>
<sequence length="284" mass="30329">DTLIANNTIELGGSNDSYSVRVAAGDVGASRNIVDGVRIIGNRITMARPGDPKPVNVGIMLITGDSPTTYDDPTYRPITYPDYNIIRNVWIEDNIIKGQGERGIEIISGWRGTKYNTIKDVFVLGNLVDIGLFDAPLCIPPPPYGIVVTGGTSPVGPKRDTGPNEVSDISIQWNTIRLSNPSPFVLHPEAVCGGGVIIHHAVNNVAAGIRVSHNDIAGGNIIDIGANGVPGMAQFPWFTVIMGSTQFLLDTSSSTPDRIDDLEVECNRVVGPSTLIVNLQYLAT</sequence>
<feature type="non-terminal residue" evidence="1">
    <location>
        <position position="1"/>
    </location>
</feature>
<dbReference type="AlphaFoldDB" id="X1LMB0"/>
<reference evidence="1" key="1">
    <citation type="journal article" date="2014" name="Front. Microbiol.">
        <title>High frequency of phylogenetically diverse reductive dehalogenase-homologous genes in deep subseafloor sedimentary metagenomes.</title>
        <authorList>
            <person name="Kawai M."/>
            <person name="Futagami T."/>
            <person name="Toyoda A."/>
            <person name="Takaki Y."/>
            <person name="Nishi S."/>
            <person name="Hori S."/>
            <person name="Arai W."/>
            <person name="Tsubouchi T."/>
            <person name="Morono Y."/>
            <person name="Uchiyama I."/>
            <person name="Ito T."/>
            <person name="Fujiyama A."/>
            <person name="Inagaki F."/>
            <person name="Takami H."/>
        </authorList>
    </citation>
    <scope>NUCLEOTIDE SEQUENCE</scope>
    <source>
        <strain evidence="1">Expedition CK06-06</strain>
    </source>
</reference>
<feature type="non-terminal residue" evidence="1">
    <location>
        <position position="284"/>
    </location>
</feature>
<evidence type="ECO:0008006" key="2">
    <source>
        <dbReference type="Google" id="ProtNLM"/>
    </source>
</evidence>
<evidence type="ECO:0000313" key="1">
    <source>
        <dbReference type="EMBL" id="GAI20482.1"/>
    </source>
</evidence>
<organism evidence="1">
    <name type="scientific">marine sediment metagenome</name>
    <dbReference type="NCBI Taxonomy" id="412755"/>
    <lineage>
        <taxon>unclassified sequences</taxon>
        <taxon>metagenomes</taxon>
        <taxon>ecological metagenomes</taxon>
    </lineage>
</organism>
<accession>X1LMB0</accession>
<gene>
    <name evidence="1" type="ORF">S06H3_29343</name>
</gene>